<keyword evidence="2" id="KW-0433">Leucine-rich repeat</keyword>
<feature type="compositionally biased region" description="Polar residues" evidence="5">
    <location>
        <begin position="33"/>
        <end position="45"/>
    </location>
</feature>
<proteinExistence type="inferred from homology"/>
<dbReference type="InterPro" id="IPR050165">
    <property type="entry name" value="DHAD_IlvD/Edd"/>
</dbReference>
<dbReference type="InterPro" id="IPR013210">
    <property type="entry name" value="LRR_N_plant-typ"/>
</dbReference>
<evidence type="ECO:0000259" key="7">
    <source>
        <dbReference type="Pfam" id="PF08263"/>
    </source>
</evidence>
<evidence type="ECO:0000313" key="8">
    <source>
        <dbReference type="EMBL" id="KAE8701682.1"/>
    </source>
</evidence>
<reference evidence="8" key="1">
    <citation type="submission" date="2019-09" db="EMBL/GenBank/DDBJ databases">
        <title>Draft genome information of white flower Hibiscus syriacus.</title>
        <authorList>
            <person name="Kim Y.-M."/>
        </authorList>
    </citation>
    <scope>NUCLEOTIDE SEQUENCE [LARGE SCALE GENOMIC DNA]</scope>
    <source>
        <strain evidence="8">YM2019G1</strain>
    </source>
</reference>
<sequence length="346" mass="38424">MDSSPLPSVGQSLAVSQSPPTVVPPPLSVAVSHQNSRGGSSQALITDQGLVSHETSSIAMKWPRPFNFRAPVTPPMTQVEYWSGFPMVCAGSGGICSSSSNSTRQSPSSFQKPYLSPAQCHRAVISNLSLGVSDGISMGTQGMCYSLQSRDLIADNIETVMSAHWYDGNISIPSCDKNREKVDENVDDSHVIDGWDSNSVDPCTWDMVACFAEGFVISLYAVTQHWELESPKDNVSRSYNNGRGGFRYRRITSDITVSIALTWDFSKFPMYLEDPWCSYSHPDHFQGNTYEIVSAFQTHPCCQFFDFRVNCKKISWISAMFFWQNLMVEHIRYGPTLSDNILVCKG</sequence>
<gene>
    <name evidence="8" type="ORF">F3Y22_tig00110515pilonHSYRG00037</name>
</gene>
<feature type="compositionally biased region" description="Polar residues" evidence="5">
    <location>
        <begin position="1"/>
        <end position="14"/>
    </location>
</feature>
<dbReference type="GO" id="GO:0009570">
    <property type="term" value="C:chloroplast stroma"/>
    <property type="evidence" value="ECO:0007669"/>
    <property type="project" value="TreeGrafter"/>
</dbReference>
<dbReference type="GO" id="GO:0009082">
    <property type="term" value="P:branched-chain amino acid biosynthetic process"/>
    <property type="evidence" value="ECO:0007669"/>
    <property type="project" value="TreeGrafter"/>
</dbReference>
<dbReference type="EMBL" id="VEPZ02001018">
    <property type="protein sequence ID" value="KAE8701682.1"/>
    <property type="molecule type" value="Genomic_DNA"/>
</dbReference>
<evidence type="ECO:0000256" key="1">
    <source>
        <dbReference type="ARBA" id="ARBA00006486"/>
    </source>
</evidence>
<accession>A0A6A3AFU2</accession>
<organism evidence="8 9">
    <name type="scientific">Hibiscus syriacus</name>
    <name type="common">Rose of Sharon</name>
    <dbReference type="NCBI Taxonomy" id="106335"/>
    <lineage>
        <taxon>Eukaryota</taxon>
        <taxon>Viridiplantae</taxon>
        <taxon>Streptophyta</taxon>
        <taxon>Embryophyta</taxon>
        <taxon>Tracheophyta</taxon>
        <taxon>Spermatophyta</taxon>
        <taxon>Magnoliopsida</taxon>
        <taxon>eudicotyledons</taxon>
        <taxon>Gunneridae</taxon>
        <taxon>Pentapetalae</taxon>
        <taxon>rosids</taxon>
        <taxon>malvids</taxon>
        <taxon>Malvales</taxon>
        <taxon>Malvaceae</taxon>
        <taxon>Malvoideae</taxon>
        <taxon>Hibiscus</taxon>
    </lineage>
</organism>
<name>A0A6A3AFU2_HIBSY</name>
<feature type="region of interest" description="Disordered" evidence="5">
    <location>
        <begin position="1"/>
        <end position="45"/>
    </location>
</feature>
<dbReference type="AlphaFoldDB" id="A0A6A3AFU2"/>
<feature type="domain" description="Leucine-rich repeat-containing N-terminal plant-type" evidence="7">
    <location>
        <begin position="187"/>
        <end position="210"/>
    </location>
</feature>
<dbReference type="Proteomes" id="UP000436088">
    <property type="component" value="Unassembled WGS sequence"/>
</dbReference>
<comment type="similarity">
    <text evidence="1">Belongs to the IlvD/Edd family.</text>
</comment>
<keyword evidence="3" id="KW-0677">Repeat</keyword>
<evidence type="ECO:0000256" key="4">
    <source>
        <dbReference type="ARBA" id="ARBA00023239"/>
    </source>
</evidence>
<dbReference type="GO" id="GO:0004160">
    <property type="term" value="F:dihydroxy-acid dehydratase activity"/>
    <property type="evidence" value="ECO:0007669"/>
    <property type="project" value="TreeGrafter"/>
</dbReference>
<dbReference type="InterPro" id="IPR000581">
    <property type="entry name" value="ILV_EDD_N"/>
</dbReference>
<evidence type="ECO:0000256" key="2">
    <source>
        <dbReference type="ARBA" id="ARBA00022614"/>
    </source>
</evidence>
<feature type="domain" description="Dihydroxy-acid/6-phosphogluconate dehydratase N-terminal" evidence="6">
    <location>
        <begin position="130"/>
        <end position="178"/>
    </location>
</feature>
<evidence type="ECO:0000256" key="5">
    <source>
        <dbReference type="SAM" id="MobiDB-lite"/>
    </source>
</evidence>
<dbReference type="SUPFAM" id="SSF143975">
    <property type="entry name" value="IlvD/EDD N-terminal domain-like"/>
    <property type="match status" value="1"/>
</dbReference>
<evidence type="ECO:0000259" key="6">
    <source>
        <dbReference type="Pfam" id="PF00920"/>
    </source>
</evidence>
<keyword evidence="9" id="KW-1185">Reference proteome</keyword>
<dbReference type="InterPro" id="IPR037237">
    <property type="entry name" value="IlvD/EDD_N"/>
</dbReference>
<evidence type="ECO:0000256" key="3">
    <source>
        <dbReference type="ARBA" id="ARBA00022737"/>
    </source>
</evidence>
<evidence type="ECO:0000313" key="9">
    <source>
        <dbReference type="Proteomes" id="UP000436088"/>
    </source>
</evidence>
<dbReference type="PANTHER" id="PTHR21000">
    <property type="entry name" value="DIHYDROXY-ACID DEHYDRATASE DAD"/>
    <property type="match status" value="1"/>
</dbReference>
<dbReference type="Pfam" id="PF00920">
    <property type="entry name" value="ILVD_EDD_N"/>
    <property type="match status" value="1"/>
</dbReference>
<dbReference type="Pfam" id="PF08263">
    <property type="entry name" value="LRRNT_2"/>
    <property type="match status" value="1"/>
</dbReference>
<comment type="caution">
    <text evidence="8">The sequence shown here is derived from an EMBL/GenBank/DDBJ whole genome shotgun (WGS) entry which is preliminary data.</text>
</comment>
<dbReference type="PANTHER" id="PTHR21000:SF5">
    <property type="entry name" value="DIHYDROXY-ACID DEHYDRATASE, MITOCHONDRIAL"/>
    <property type="match status" value="1"/>
</dbReference>
<protein>
    <submittedName>
        <fullName evidence="8">Uncharacterized protein</fullName>
    </submittedName>
</protein>
<keyword evidence="4" id="KW-0456">Lyase</keyword>